<sequence length="215" mass="24833">MDKPVGILTRDEAKALGLQRYFTGRPCKHGHIAWRAVSNHTCWGCISIAKRDEYAANPDKSKQRRARYYSKNREAEIASMRAYNEKNKESAAAKSKIRYTENRDTKRAKAREWAKLNPGKRRAQHIERKARKKSATPPWYGEWDIFVMQEAGDLCVRRGEVTGREWHIDHMIPLRARNASGLHCASNVQVIPAALNMAKKNKMILTQPLEWLKHI</sequence>
<gene>
    <name evidence="1" type="ORF">AWB77_06720</name>
</gene>
<organism evidence="1 2">
    <name type="scientific">Caballeronia fortuita</name>
    <dbReference type="NCBI Taxonomy" id="1777138"/>
    <lineage>
        <taxon>Bacteria</taxon>
        <taxon>Pseudomonadati</taxon>
        <taxon>Pseudomonadota</taxon>
        <taxon>Betaproteobacteria</taxon>
        <taxon>Burkholderiales</taxon>
        <taxon>Burkholderiaceae</taxon>
        <taxon>Caballeronia</taxon>
    </lineage>
</organism>
<comment type="caution">
    <text evidence="1">The sequence shown here is derived from an EMBL/GenBank/DDBJ whole genome shotgun (WGS) entry which is preliminary data.</text>
</comment>
<dbReference type="OrthoDB" id="5292295at2"/>
<keyword evidence="2" id="KW-1185">Reference proteome</keyword>
<protein>
    <recommendedName>
        <fullName evidence="3">HNH nuclease domain-containing protein</fullName>
    </recommendedName>
</protein>
<accession>A0A158E8G0</accession>
<dbReference type="RefSeq" id="WP_061138679.1">
    <property type="nucleotide sequence ID" value="NZ_FCNX02000029.1"/>
</dbReference>
<evidence type="ECO:0000313" key="1">
    <source>
        <dbReference type="EMBL" id="SAL03149.1"/>
    </source>
</evidence>
<dbReference type="STRING" id="1777138.AWB77_06720"/>
<reference evidence="1" key="1">
    <citation type="submission" date="2016-01" db="EMBL/GenBank/DDBJ databases">
        <authorList>
            <person name="Peeters C."/>
        </authorList>
    </citation>
    <scope>NUCLEOTIDE SEQUENCE</scope>
    <source>
        <strain evidence="1">LMG 29320</strain>
    </source>
</reference>
<name>A0A158E8G0_9BURK</name>
<dbReference type="AlphaFoldDB" id="A0A158E8G0"/>
<evidence type="ECO:0000313" key="2">
    <source>
        <dbReference type="Proteomes" id="UP000054903"/>
    </source>
</evidence>
<proteinExistence type="predicted"/>
<dbReference type="EMBL" id="FCNX02000029">
    <property type="protein sequence ID" value="SAL03149.1"/>
    <property type="molecule type" value="Genomic_DNA"/>
</dbReference>
<dbReference type="Proteomes" id="UP000054903">
    <property type="component" value="Unassembled WGS sequence"/>
</dbReference>
<evidence type="ECO:0008006" key="3">
    <source>
        <dbReference type="Google" id="ProtNLM"/>
    </source>
</evidence>